<feature type="region of interest" description="Disordered" evidence="6">
    <location>
        <begin position="163"/>
        <end position="183"/>
    </location>
</feature>
<dbReference type="EMBL" id="GL983336">
    <property type="protein sequence ID" value="EGR33763.1"/>
    <property type="molecule type" value="Genomic_DNA"/>
</dbReference>
<dbReference type="CDD" id="cd13118">
    <property type="entry name" value="POLO_box_1"/>
    <property type="match status" value="1"/>
</dbReference>
<dbReference type="InterPro" id="IPR000959">
    <property type="entry name" value="POLO_box_dom"/>
</dbReference>
<keyword evidence="3" id="KW-0547">Nucleotide-binding</keyword>
<dbReference type="GeneID" id="14909950"/>
<protein>
    <submittedName>
        <fullName evidence="9">Protein kinase domain protein</fullName>
        <ecNumber evidence="9">2.7.11.21</ecNumber>
    </submittedName>
</protein>
<dbReference type="PROSITE" id="PS50011">
    <property type="entry name" value="PROTEIN_KINASE_DOM"/>
    <property type="match status" value="1"/>
</dbReference>
<keyword evidence="4 9" id="KW-0418">Kinase</keyword>
<evidence type="ECO:0000256" key="3">
    <source>
        <dbReference type="ARBA" id="ARBA00022741"/>
    </source>
</evidence>
<dbReference type="SUPFAM" id="SSF56112">
    <property type="entry name" value="Protein kinase-like (PK-like)"/>
    <property type="match status" value="1"/>
</dbReference>
<dbReference type="eggNOG" id="KOG0575">
    <property type="taxonomic scope" value="Eukaryota"/>
</dbReference>
<keyword evidence="1" id="KW-0723">Serine/threonine-protein kinase</keyword>
<reference evidence="9 10" key="1">
    <citation type="submission" date="2011-07" db="EMBL/GenBank/DDBJ databases">
        <authorList>
            <person name="Coyne R."/>
            <person name="Brami D."/>
            <person name="Johnson J."/>
            <person name="Hostetler J."/>
            <person name="Hannick L."/>
            <person name="Clark T."/>
            <person name="Cassidy-Hanley D."/>
            <person name="Inman J."/>
        </authorList>
    </citation>
    <scope>NUCLEOTIDE SEQUENCE [LARGE SCALE GENOMIC DNA]</scope>
    <source>
        <strain evidence="9 10">G5</strain>
    </source>
</reference>
<dbReference type="OrthoDB" id="345735at2759"/>
<evidence type="ECO:0000259" key="8">
    <source>
        <dbReference type="PROSITE" id="PS50078"/>
    </source>
</evidence>
<evidence type="ECO:0000256" key="5">
    <source>
        <dbReference type="ARBA" id="ARBA00022840"/>
    </source>
</evidence>
<dbReference type="SMART" id="SM00220">
    <property type="entry name" value="S_TKc"/>
    <property type="match status" value="1"/>
</dbReference>
<name>G0QLZ2_ICHMU</name>
<feature type="domain" description="Protein kinase" evidence="7">
    <location>
        <begin position="1"/>
        <end position="121"/>
    </location>
</feature>
<evidence type="ECO:0000256" key="4">
    <source>
        <dbReference type="ARBA" id="ARBA00022777"/>
    </source>
</evidence>
<proteinExistence type="predicted"/>
<dbReference type="InterPro" id="IPR033701">
    <property type="entry name" value="POLO_box_1"/>
</dbReference>
<dbReference type="SUPFAM" id="SSF82615">
    <property type="entry name" value="Polo-box domain"/>
    <property type="match status" value="1"/>
</dbReference>
<sequence length="317" mass="36559">MTLKLGDFGLATKLENDQEKKTTICGTPNYIAPEILEGKEGHSYEVDIWSLGVIIYTLLIGKPPFETKDVKTTYKKIRQNNYCFPEHIQISENAKSLIQIILNLNPLKRPSMYEILQHPFMVDVDKFPQTLPVYTLSVPYKERIGNKHSYSQNNLKANLLENGKINTDNNNNNFGNMRTQSIKSIPNNKNLNKQYSQQQNNNNQNQNQNLKNTNIAIQAASDIWVKQWVDYSNKYGLGYLLSNGSCGVFYNDCSKIIMDQSALFLEYYEKVQNQKQDKLTVYNINNYPQELNKKVTLLQHFRSYLESQNSDQGDGLM</sequence>
<dbReference type="AlphaFoldDB" id="G0QLZ2"/>
<evidence type="ECO:0000256" key="1">
    <source>
        <dbReference type="ARBA" id="ARBA00022527"/>
    </source>
</evidence>
<dbReference type="Pfam" id="PF00659">
    <property type="entry name" value="POLO_box"/>
    <property type="match status" value="1"/>
</dbReference>
<feature type="non-terminal residue" evidence="9">
    <location>
        <position position="317"/>
    </location>
</feature>
<evidence type="ECO:0000313" key="9">
    <source>
        <dbReference type="EMBL" id="EGR33763.1"/>
    </source>
</evidence>
<dbReference type="Gene3D" id="3.30.1120.30">
    <property type="entry name" value="POLO box domain"/>
    <property type="match status" value="1"/>
</dbReference>
<evidence type="ECO:0000313" key="10">
    <source>
        <dbReference type="Proteomes" id="UP000008983"/>
    </source>
</evidence>
<keyword evidence="5" id="KW-0067">ATP-binding</keyword>
<dbReference type="Pfam" id="PF00069">
    <property type="entry name" value="Pkinase"/>
    <property type="match status" value="1"/>
</dbReference>
<dbReference type="GO" id="GO:0005634">
    <property type="term" value="C:nucleus"/>
    <property type="evidence" value="ECO:0007669"/>
    <property type="project" value="TreeGrafter"/>
</dbReference>
<feature type="domain" description="POLO box" evidence="8">
    <location>
        <begin position="224"/>
        <end position="307"/>
    </location>
</feature>
<organism evidence="9 10">
    <name type="scientific">Ichthyophthirius multifiliis</name>
    <name type="common">White spot disease agent</name>
    <name type="synonym">Ich</name>
    <dbReference type="NCBI Taxonomy" id="5932"/>
    <lineage>
        <taxon>Eukaryota</taxon>
        <taxon>Sar</taxon>
        <taxon>Alveolata</taxon>
        <taxon>Ciliophora</taxon>
        <taxon>Intramacronucleata</taxon>
        <taxon>Oligohymenophorea</taxon>
        <taxon>Hymenostomatida</taxon>
        <taxon>Ophryoglenina</taxon>
        <taxon>Ichthyophthirius</taxon>
    </lineage>
</organism>
<dbReference type="InterPro" id="IPR011009">
    <property type="entry name" value="Kinase-like_dom_sf"/>
</dbReference>
<dbReference type="PROSITE" id="PS50078">
    <property type="entry name" value="POLO_BOX"/>
    <property type="match status" value="1"/>
</dbReference>
<evidence type="ECO:0000256" key="2">
    <source>
        <dbReference type="ARBA" id="ARBA00022679"/>
    </source>
</evidence>
<feature type="compositionally biased region" description="Low complexity" evidence="6">
    <location>
        <begin position="163"/>
        <end position="176"/>
    </location>
</feature>
<dbReference type="Proteomes" id="UP000008983">
    <property type="component" value="Unassembled WGS sequence"/>
</dbReference>
<dbReference type="PANTHER" id="PTHR24345:SF0">
    <property type="entry name" value="CELL CYCLE SERINE_THREONINE-PROTEIN KINASE CDC5_MSD2"/>
    <property type="match status" value="1"/>
</dbReference>
<dbReference type="EC" id="2.7.11.21" evidence="9"/>
<dbReference type="InterPro" id="IPR036947">
    <property type="entry name" value="POLO_box_dom_sf"/>
</dbReference>
<dbReference type="RefSeq" id="XP_004038987.1">
    <property type="nucleotide sequence ID" value="XM_004038939.1"/>
</dbReference>
<keyword evidence="2 9" id="KW-0808">Transferase</keyword>
<dbReference type="PANTHER" id="PTHR24345">
    <property type="entry name" value="SERINE/THREONINE-PROTEIN KINASE PLK"/>
    <property type="match status" value="1"/>
</dbReference>
<dbReference type="STRING" id="857967.G0QLZ2"/>
<evidence type="ECO:0000259" key="7">
    <source>
        <dbReference type="PROSITE" id="PS50011"/>
    </source>
</evidence>
<dbReference type="InterPro" id="IPR000719">
    <property type="entry name" value="Prot_kinase_dom"/>
</dbReference>
<dbReference type="InParanoid" id="G0QLZ2"/>
<dbReference type="GO" id="GO:0005524">
    <property type="term" value="F:ATP binding"/>
    <property type="evidence" value="ECO:0007669"/>
    <property type="project" value="UniProtKB-KW"/>
</dbReference>
<dbReference type="Gene3D" id="1.10.510.10">
    <property type="entry name" value="Transferase(Phosphotransferase) domain 1"/>
    <property type="match status" value="1"/>
</dbReference>
<accession>G0QLZ2</accession>
<evidence type="ECO:0000256" key="6">
    <source>
        <dbReference type="SAM" id="MobiDB-lite"/>
    </source>
</evidence>
<keyword evidence="10" id="KW-1185">Reference proteome</keyword>
<gene>
    <name evidence="9" type="ORF">IMG5_039340</name>
</gene>
<dbReference type="GO" id="GO:0004674">
    <property type="term" value="F:protein serine/threonine kinase activity"/>
    <property type="evidence" value="ECO:0007669"/>
    <property type="project" value="UniProtKB-KW"/>
</dbReference>